<reference evidence="2 3" key="1">
    <citation type="submission" date="2023-12" db="EMBL/GenBank/DDBJ databases">
        <title>Whole-genome sequencing of halo(alkali)philic microorganisms from hypersaline lakes.</title>
        <authorList>
            <person name="Sorokin D.Y."/>
            <person name="Merkel A.Y."/>
            <person name="Messina E."/>
            <person name="Yakimov M."/>
        </authorList>
    </citation>
    <scope>NUCLEOTIDE SEQUENCE [LARGE SCALE GENOMIC DNA]</scope>
    <source>
        <strain evidence="2 3">AB-CW1</strain>
    </source>
</reference>
<dbReference type="GO" id="GO:0004029">
    <property type="term" value="F:aldehyde dehydrogenase (NAD+) activity"/>
    <property type="evidence" value="ECO:0007669"/>
    <property type="project" value="TreeGrafter"/>
</dbReference>
<dbReference type="PANTHER" id="PTHR48079:SF6">
    <property type="entry name" value="NAD(P)-BINDING DOMAIN-CONTAINING PROTEIN-RELATED"/>
    <property type="match status" value="1"/>
</dbReference>
<dbReference type="Gene3D" id="3.40.50.720">
    <property type="entry name" value="NAD(P)-binding Rossmann-like Domain"/>
    <property type="match status" value="1"/>
</dbReference>
<accession>A0AAP6JDI3</accession>
<protein>
    <submittedName>
        <fullName evidence="2">NAD-dependent epimerase/dehydratase family protein</fullName>
    </submittedName>
</protein>
<organism evidence="2 3">
    <name type="scientific">Natronospira elongata</name>
    <dbReference type="NCBI Taxonomy" id="3110268"/>
    <lineage>
        <taxon>Bacteria</taxon>
        <taxon>Pseudomonadati</taxon>
        <taxon>Pseudomonadota</taxon>
        <taxon>Gammaproteobacteria</taxon>
        <taxon>Natronospirales</taxon>
        <taxon>Natronospiraceae</taxon>
        <taxon>Natronospira</taxon>
    </lineage>
</organism>
<dbReference type="PANTHER" id="PTHR48079">
    <property type="entry name" value="PROTEIN YEEZ"/>
    <property type="match status" value="1"/>
</dbReference>
<evidence type="ECO:0000313" key="2">
    <source>
        <dbReference type="EMBL" id="MEA5444985.1"/>
    </source>
</evidence>
<keyword evidence="3" id="KW-1185">Reference proteome</keyword>
<sequence length="290" mass="31313">MQAEQTQPPLLIVGYGYSGDALARRWLTAGGAVLGLSRTPPSDAPEGMAWQGIDLDRLQSPPPAILPDTRVVWLAPPPRQGRTDPRLLQGMRWLLQGGRPERLVYASTTSVYGRAEGRVDESTPAQPSNDRGLRRLDAENTALALGREQGMTVVRLRIAAIYGPGRLPEARLRAGKSLDPILASRPSNRIHRDDLAEALFLAALRAPADSVYNVSDNNPIAFGDYLDLCADLMGLPRPPRASTEGDSAAGFLQAQRALDASRLQRELGLRLRWPDPAVAVPAIVQSSAPA</sequence>
<dbReference type="GO" id="GO:0005737">
    <property type="term" value="C:cytoplasm"/>
    <property type="evidence" value="ECO:0007669"/>
    <property type="project" value="TreeGrafter"/>
</dbReference>
<evidence type="ECO:0000259" key="1">
    <source>
        <dbReference type="Pfam" id="PF01370"/>
    </source>
</evidence>
<dbReference type="InterPro" id="IPR051783">
    <property type="entry name" value="NAD(P)-dependent_oxidoreduct"/>
</dbReference>
<evidence type="ECO:0000313" key="3">
    <source>
        <dbReference type="Proteomes" id="UP001302316"/>
    </source>
</evidence>
<dbReference type="EMBL" id="JAYGII010000005">
    <property type="protein sequence ID" value="MEA5444985.1"/>
    <property type="molecule type" value="Genomic_DNA"/>
</dbReference>
<dbReference type="RefSeq" id="WP_346050613.1">
    <property type="nucleotide sequence ID" value="NZ_JAYGII010000005.1"/>
</dbReference>
<dbReference type="SUPFAM" id="SSF51735">
    <property type="entry name" value="NAD(P)-binding Rossmann-fold domains"/>
    <property type="match status" value="1"/>
</dbReference>
<comment type="caution">
    <text evidence="2">The sequence shown here is derived from an EMBL/GenBank/DDBJ whole genome shotgun (WGS) entry which is preliminary data.</text>
</comment>
<proteinExistence type="predicted"/>
<feature type="domain" description="NAD-dependent epimerase/dehydratase" evidence="1">
    <location>
        <begin position="99"/>
        <end position="214"/>
    </location>
</feature>
<name>A0AAP6JDI3_9GAMM</name>
<dbReference type="InterPro" id="IPR001509">
    <property type="entry name" value="Epimerase_deHydtase"/>
</dbReference>
<gene>
    <name evidence="2" type="ORF">VCB98_04030</name>
</gene>
<dbReference type="Pfam" id="PF01370">
    <property type="entry name" value="Epimerase"/>
    <property type="match status" value="1"/>
</dbReference>
<dbReference type="InterPro" id="IPR036291">
    <property type="entry name" value="NAD(P)-bd_dom_sf"/>
</dbReference>
<dbReference type="Proteomes" id="UP001302316">
    <property type="component" value="Unassembled WGS sequence"/>
</dbReference>
<dbReference type="AlphaFoldDB" id="A0AAP6JDI3"/>